<keyword evidence="2" id="KW-1185">Reference proteome</keyword>
<gene>
    <name evidence="1" type="ORF">COLO4_11944</name>
</gene>
<accession>A0A1R3K2N9</accession>
<proteinExistence type="predicted"/>
<protein>
    <submittedName>
        <fullName evidence="1">Uncharacterized protein</fullName>
    </submittedName>
</protein>
<dbReference type="AlphaFoldDB" id="A0A1R3K2N9"/>
<evidence type="ECO:0000313" key="1">
    <source>
        <dbReference type="EMBL" id="OMP01355.1"/>
    </source>
</evidence>
<organism evidence="1 2">
    <name type="scientific">Corchorus olitorius</name>
    <dbReference type="NCBI Taxonomy" id="93759"/>
    <lineage>
        <taxon>Eukaryota</taxon>
        <taxon>Viridiplantae</taxon>
        <taxon>Streptophyta</taxon>
        <taxon>Embryophyta</taxon>
        <taxon>Tracheophyta</taxon>
        <taxon>Spermatophyta</taxon>
        <taxon>Magnoliopsida</taxon>
        <taxon>eudicotyledons</taxon>
        <taxon>Gunneridae</taxon>
        <taxon>Pentapetalae</taxon>
        <taxon>rosids</taxon>
        <taxon>malvids</taxon>
        <taxon>Malvales</taxon>
        <taxon>Malvaceae</taxon>
        <taxon>Grewioideae</taxon>
        <taxon>Apeibeae</taxon>
        <taxon>Corchorus</taxon>
    </lineage>
</organism>
<sequence>MDVTTPYLSFSIHLLACPIPSQLYVITRPYARAKSYTNKHVDE</sequence>
<reference evidence="2" key="1">
    <citation type="submission" date="2013-09" db="EMBL/GenBank/DDBJ databases">
        <title>Corchorus olitorius genome sequencing.</title>
        <authorList>
            <person name="Alam M."/>
            <person name="Haque M.S."/>
            <person name="Islam M.S."/>
            <person name="Emdad E.M."/>
            <person name="Islam M.M."/>
            <person name="Ahmed B."/>
            <person name="Halim A."/>
            <person name="Hossen Q.M.M."/>
            <person name="Hossain M.Z."/>
            <person name="Ahmed R."/>
            <person name="Khan M.M."/>
            <person name="Islam R."/>
            <person name="Rashid M.M."/>
            <person name="Khan S.A."/>
            <person name="Rahman M.S."/>
            <person name="Alam M."/>
            <person name="Yahiya A.S."/>
            <person name="Khan M.S."/>
            <person name="Azam M.S."/>
            <person name="Haque T."/>
            <person name="Lashkar M.Z.H."/>
            <person name="Akhand A.I."/>
            <person name="Morshed G."/>
            <person name="Roy S."/>
            <person name="Uddin K.S."/>
            <person name="Rabeya T."/>
            <person name="Hossain A.S."/>
            <person name="Chowdhury A."/>
            <person name="Snigdha A.R."/>
            <person name="Mortoza M.S."/>
            <person name="Matin S.A."/>
            <person name="Hoque S.M.E."/>
            <person name="Islam M.K."/>
            <person name="Roy D.K."/>
            <person name="Haider R."/>
            <person name="Moosa M.M."/>
            <person name="Elias S.M."/>
            <person name="Hasan A.M."/>
            <person name="Jahan S."/>
            <person name="Shafiuddin M."/>
            <person name="Mahmood N."/>
            <person name="Shommy N.S."/>
        </authorList>
    </citation>
    <scope>NUCLEOTIDE SEQUENCE [LARGE SCALE GENOMIC DNA]</scope>
    <source>
        <strain evidence="2">cv. O-4</strain>
    </source>
</reference>
<dbReference type="Proteomes" id="UP000187203">
    <property type="component" value="Unassembled WGS sequence"/>
</dbReference>
<dbReference type="EMBL" id="AWUE01014780">
    <property type="protein sequence ID" value="OMP01355.1"/>
    <property type="molecule type" value="Genomic_DNA"/>
</dbReference>
<comment type="caution">
    <text evidence="1">The sequence shown here is derived from an EMBL/GenBank/DDBJ whole genome shotgun (WGS) entry which is preliminary data.</text>
</comment>
<name>A0A1R3K2N9_9ROSI</name>
<evidence type="ECO:0000313" key="2">
    <source>
        <dbReference type="Proteomes" id="UP000187203"/>
    </source>
</evidence>